<dbReference type="Proteomes" id="UP001591681">
    <property type="component" value="Unassembled WGS sequence"/>
</dbReference>
<dbReference type="InterPro" id="IPR001611">
    <property type="entry name" value="Leu-rich_rpt"/>
</dbReference>
<dbReference type="SUPFAM" id="SSF52058">
    <property type="entry name" value="L domain-like"/>
    <property type="match status" value="1"/>
</dbReference>
<keyword evidence="2" id="KW-1185">Reference proteome</keyword>
<comment type="caution">
    <text evidence="1">The sequence shown here is derived from an EMBL/GenBank/DDBJ whole genome shotgun (WGS) entry which is preliminary data.</text>
</comment>
<gene>
    <name evidence="1" type="ORF">ACEWY4_014647</name>
</gene>
<dbReference type="InterPro" id="IPR000048">
    <property type="entry name" value="IQ_motif_EF-hand-BS"/>
</dbReference>
<name>A0ABD1JSW9_9TELE</name>
<dbReference type="Gene3D" id="3.80.10.10">
    <property type="entry name" value="Ribonuclease Inhibitor"/>
    <property type="match status" value="1"/>
</dbReference>
<evidence type="ECO:0000313" key="2">
    <source>
        <dbReference type="Proteomes" id="UP001591681"/>
    </source>
</evidence>
<dbReference type="PROSITE" id="PS51450">
    <property type="entry name" value="LRR"/>
    <property type="match status" value="1"/>
</dbReference>
<dbReference type="Pfam" id="PF00612">
    <property type="entry name" value="IQ"/>
    <property type="match status" value="1"/>
</dbReference>
<evidence type="ECO:0000313" key="1">
    <source>
        <dbReference type="EMBL" id="KAL2089959.1"/>
    </source>
</evidence>
<evidence type="ECO:0008006" key="3">
    <source>
        <dbReference type="Google" id="ProtNLM"/>
    </source>
</evidence>
<reference evidence="1 2" key="1">
    <citation type="submission" date="2024-09" db="EMBL/GenBank/DDBJ databases">
        <title>A chromosome-level genome assembly of Gray's grenadier anchovy, Coilia grayii.</title>
        <authorList>
            <person name="Fu Z."/>
        </authorList>
    </citation>
    <scope>NUCLEOTIDE SEQUENCE [LARGE SCALE GENOMIC DNA]</scope>
    <source>
        <strain evidence="1">G4</strain>
        <tissue evidence="1">Muscle</tissue>
    </source>
</reference>
<accession>A0ABD1JSW9</accession>
<dbReference type="InterPro" id="IPR052859">
    <property type="entry name" value="LRR-IQ_domain_protein"/>
</dbReference>
<organism evidence="1 2">
    <name type="scientific">Coilia grayii</name>
    <name type="common">Gray's grenadier anchovy</name>
    <dbReference type="NCBI Taxonomy" id="363190"/>
    <lineage>
        <taxon>Eukaryota</taxon>
        <taxon>Metazoa</taxon>
        <taxon>Chordata</taxon>
        <taxon>Craniata</taxon>
        <taxon>Vertebrata</taxon>
        <taxon>Euteleostomi</taxon>
        <taxon>Actinopterygii</taxon>
        <taxon>Neopterygii</taxon>
        <taxon>Teleostei</taxon>
        <taxon>Clupei</taxon>
        <taxon>Clupeiformes</taxon>
        <taxon>Clupeoidei</taxon>
        <taxon>Engraulidae</taxon>
        <taxon>Coilinae</taxon>
        <taxon>Coilia</taxon>
    </lineage>
</organism>
<dbReference type="PANTHER" id="PTHR46723">
    <property type="entry name" value="LEUCINE-RICH REPEAT AND IQ DOMAIN-CONTAINING PROTEIN 3"/>
    <property type="match status" value="1"/>
</dbReference>
<dbReference type="EMBL" id="JBHFQA010000012">
    <property type="protein sequence ID" value="KAL2089959.1"/>
    <property type="molecule type" value="Genomic_DNA"/>
</dbReference>
<sequence length="589" mass="68148">MDVLDAQQFLISCTASLILHHGVVEKEGKEPTLQEIVMVKLGSHMLKNVAFFEGCLSLRICILSGNFITNIAALSECVHLIKLDLSGNQIKKLPDVDYWRRFKELLLLNLHDNNMSTRKHVIGLSGCPNLTALTLHDTPLSLKENYRHCIVNSLWSLKALDKYVISDEEIIEGFSLPPKFKQKTPNLAVDLHPASIMETFKDEMMLVMQIMSKINQIQAIYSPTLIIQRWIRGHLVRKSLGARQRWRKVPKQLSPIMSKATTDEDHPNPDEQPALAISVADKHTDVSLLTTGHKYTSTSVLMQVACEERKKIWEKHRKAFCPPFNTPQHSEILSLGKTKDEGDEDVQDISNELQNLALEMTDINLFGYKAALHRADPIINMLLSRRQEGRDVRRDISYLHSQKPSPKKPPHPRLPMVTAEQRLLDRCHAGVDFKVFRTIERGNRARECAIAHRKRAEQVVHAQARREEAKEYRVMFMESRRKEALLRREHEQSELQQALLRLKASQNQCVQHARVRYVQYLETRKLHHEEQAKVDNFCSRHLSLQKVIARQHARHKKNIILQEKQSLVTARREHAAMQRKLIQDYLERR</sequence>
<dbReference type="AlphaFoldDB" id="A0ABD1JSW9"/>
<protein>
    <recommendedName>
        <fullName evidence="3">Leucine-rich repeat and IQ domain-containing protein 3</fullName>
    </recommendedName>
</protein>
<dbReference type="PANTHER" id="PTHR46723:SF1">
    <property type="entry name" value="LEUCINE-RICH REPEAT AND IQ DOMAIN-CONTAINING PROTEIN 3"/>
    <property type="match status" value="1"/>
</dbReference>
<dbReference type="PROSITE" id="PS50096">
    <property type="entry name" value="IQ"/>
    <property type="match status" value="1"/>
</dbReference>
<proteinExistence type="predicted"/>
<dbReference type="InterPro" id="IPR032675">
    <property type="entry name" value="LRR_dom_sf"/>
</dbReference>